<comment type="caution">
    <text evidence="2">The sequence shown here is derived from an EMBL/GenBank/DDBJ whole genome shotgun (WGS) entry which is preliminary data.</text>
</comment>
<dbReference type="EMBL" id="JGZI01000009">
    <property type="protein sequence ID" value="KFI82292.1"/>
    <property type="molecule type" value="Genomic_DNA"/>
</dbReference>
<protein>
    <submittedName>
        <fullName evidence="2">Membrane protein</fullName>
    </submittedName>
</protein>
<dbReference type="InterPro" id="IPR052712">
    <property type="entry name" value="Acid_resist_chaperone_HdeD"/>
</dbReference>
<reference evidence="2 3" key="1">
    <citation type="submission" date="2014-03" db="EMBL/GenBank/DDBJ databases">
        <title>Genomics of Bifidobacteria.</title>
        <authorList>
            <person name="Ventura M."/>
            <person name="Milani C."/>
            <person name="Lugli G.A."/>
        </authorList>
    </citation>
    <scope>NUCLEOTIDE SEQUENCE [LARGE SCALE GENOMIC DNA]</scope>
    <source>
        <strain evidence="2 3">LMG 21775</strain>
    </source>
</reference>
<dbReference type="GeneID" id="98300349"/>
<dbReference type="RefSeq" id="WP_033495153.1">
    <property type="nucleotide sequence ID" value="NZ_JBDNZD010000004.1"/>
</dbReference>
<feature type="transmembrane region" description="Helical" evidence="1">
    <location>
        <begin position="147"/>
        <end position="168"/>
    </location>
</feature>
<dbReference type="STRING" id="218140.BPSY_1143"/>
<evidence type="ECO:0000313" key="2">
    <source>
        <dbReference type="EMBL" id="KFI82292.1"/>
    </source>
</evidence>
<keyword evidence="3" id="KW-1185">Reference proteome</keyword>
<dbReference type="InterPro" id="IPR005325">
    <property type="entry name" value="DUF308_memb"/>
</dbReference>
<feature type="transmembrane region" description="Helical" evidence="1">
    <location>
        <begin position="64"/>
        <end position="83"/>
    </location>
</feature>
<proteinExistence type="predicted"/>
<feature type="transmembrane region" description="Helical" evidence="1">
    <location>
        <begin position="7"/>
        <end position="25"/>
    </location>
</feature>
<dbReference type="OrthoDB" id="2456403at2"/>
<gene>
    <name evidence="2" type="ORF">BPSY_1143</name>
</gene>
<dbReference type="PANTHER" id="PTHR34989">
    <property type="entry name" value="PROTEIN HDED"/>
    <property type="match status" value="1"/>
</dbReference>
<keyword evidence="1" id="KW-1133">Transmembrane helix</keyword>
<keyword evidence="1" id="KW-0472">Membrane</keyword>
<dbReference type="Pfam" id="PF03729">
    <property type="entry name" value="DUF308"/>
    <property type="match status" value="1"/>
</dbReference>
<dbReference type="AlphaFoldDB" id="A0A087CG92"/>
<dbReference type="eggNOG" id="COG3247">
    <property type="taxonomic scope" value="Bacteria"/>
</dbReference>
<feature type="transmembrane region" description="Helical" evidence="1">
    <location>
        <begin position="122"/>
        <end position="141"/>
    </location>
</feature>
<keyword evidence="1" id="KW-0812">Transmembrane</keyword>
<sequence length="170" mass="18748">MKAKINWDYLVVGILFIVTSLISFSNPASNLVALVYGFAILAIVKGISELVFRRKLDSFTGSKNMYILVLGILDILLGVFLLFNANVGIVALPYLFAIWFILDSIFELAVSSVYRTNATSYYWFDIVMNILGIILGVILLFNPVSSALTLAFLVGTYFMVSGISYLAAAF</sequence>
<dbReference type="PANTHER" id="PTHR34989:SF1">
    <property type="entry name" value="PROTEIN HDED"/>
    <property type="match status" value="1"/>
</dbReference>
<name>A0A087CG92_9BIFI</name>
<accession>A0A087CG92</accession>
<dbReference type="GO" id="GO:0005886">
    <property type="term" value="C:plasma membrane"/>
    <property type="evidence" value="ECO:0007669"/>
    <property type="project" value="TreeGrafter"/>
</dbReference>
<dbReference type="Proteomes" id="UP000029050">
    <property type="component" value="Unassembled WGS sequence"/>
</dbReference>
<evidence type="ECO:0000256" key="1">
    <source>
        <dbReference type="SAM" id="Phobius"/>
    </source>
</evidence>
<feature type="transmembrane region" description="Helical" evidence="1">
    <location>
        <begin position="89"/>
        <end position="110"/>
    </location>
</feature>
<feature type="transmembrane region" description="Helical" evidence="1">
    <location>
        <begin position="31"/>
        <end position="52"/>
    </location>
</feature>
<organism evidence="2 3">
    <name type="scientific">Bifidobacterium psychraerophilum</name>
    <dbReference type="NCBI Taxonomy" id="218140"/>
    <lineage>
        <taxon>Bacteria</taxon>
        <taxon>Bacillati</taxon>
        <taxon>Actinomycetota</taxon>
        <taxon>Actinomycetes</taxon>
        <taxon>Bifidobacteriales</taxon>
        <taxon>Bifidobacteriaceae</taxon>
        <taxon>Bifidobacterium</taxon>
    </lineage>
</organism>
<evidence type="ECO:0000313" key="3">
    <source>
        <dbReference type="Proteomes" id="UP000029050"/>
    </source>
</evidence>